<dbReference type="GeneID" id="42798411"/>
<dbReference type="PANTHER" id="PTHR11373">
    <property type="entry name" value="DEOXYNUCLEOSIDE TRIPHOSPHATE TRIPHOSPHOHYDROLASE"/>
    <property type="match status" value="1"/>
</dbReference>
<keyword evidence="3" id="KW-1185">Reference proteome</keyword>
<evidence type="ECO:0000313" key="3">
    <source>
        <dbReference type="Proteomes" id="UP000423396"/>
    </source>
</evidence>
<dbReference type="CDD" id="cd00077">
    <property type="entry name" value="HDc"/>
    <property type="match status" value="1"/>
</dbReference>
<gene>
    <name evidence="2" type="ORF">D1868_05035</name>
</gene>
<dbReference type="SMART" id="SM00471">
    <property type="entry name" value="HDc"/>
    <property type="match status" value="1"/>
</dbReference>
<dbReference type="RefSeq" id="WP_156006151.1">
    <property type="nucleotide sequence ID" value="NZ_CP045483.1"/>
</dbReference>
<dbReference type="KEGG" id="sazo:D1868_05035"/>
<dbReference type="Pfam" id="PF19276">
    <property type="entry name" value="HD_assoc_2"/>
    <property type="match status" value="1"/>
</dbReference>
<dbReference type="AlphaFoldDB" id="A0A650CNK0"/>
<proteinExistence type="predicted"/>
<dbReference type="InterPro" id="IPR003607">
    <property type="entry name" value="HD/PDEase_dom"/>
</dbReference>
<dbReference type="InterPro" id="IPR050135">
    <property type="entry name" value="dGTPase-like"/>
</dbReference>
<dbReference type="Gene3D" id="1.10.3210.10">
    <property type="entry name" value="Hypothetical protein af1432"/>
    <property type="match status" value="1"/>
</dbReference>
<sequence>MKKVFDEIHGYITLNDLETKIIDSPVFQRLRRIKQTSLAYLVYPGAMHTRFSHSLGTFYLSQKVGEKLQQSGIITSEELNLIRLSSLLHDIGQFPFSHAIEPLYLQLNLSNKILRDEIIRNDGELKEIFEEYSVDVGKILQIYNGDNSFSSIIDSDVDVDRMDYLIRDSRHTGVQLGNLDLERLIDTISYGEDGNIIVLEKGLYSLENFYISRLHMYQAVYYHKTILGYEIYLRHIFKQVVELCCPELFNTSYIKKSVNEGSLVYWDDEWVFSKLYEALSDYNTPDNLKLQIKNFLNRNGPKVVFEEVTFDKLTTPLEELVSKLERYGIPRDAIFPFEEKIKIIDKSKIKVLSKGKYKSLRDLSSTLLKSIPEYINIGRIYVDYKFVNRARDILS</sequence>
<feature type="domain" description="HD/PDEase" evidence="1">
    <location>
        <begin position="46"/>
        <end position="174"/>
    </location>
</feature>
<accession>A0A650CNK0</accession>
<dbReference type="EMBL" id="CP045483">
    <property type="protein sequence ID" value="QGR19409.1"/>
    <property type="molecule type" value="Genomic_DNA"/>
</dbReference>
<dbReference type="PANTHER" id="PTHR11373:SF4">
    <property type="entry name" value="DEOXYNUCLEOSIDE TRIPHOSPHATE TRIPHOSPHOHYDROLASE SAMHD1"/>
    <property type="match status" value="1"/>
</dbReference>
<dbReference type="GO" id="GO:0008832">
    <property type="term" value="F:dGTPase activity"/>
    <property type="evidence" value="ECO:0007669"/>
    <property type="project" value="TreeGrafter"/>
</dbReference>
<reference evidence="2 3" key="1">
    <citation type="submission" date="2019-10" db="EMBL/GenBank/DDBJ databases">
        <title>Genome Sequences from Six Type Strain Members of the Archaeal Family Sulfolobaceae: Acidianus ambivalens, Acidianus infernus, Metallosphaera prunae, Stygiolobus azoricus, Sulfolobus metallicus, and Sulfurisphaera ohwakuensis.</title>
        <authorList>
            <person name="Counts J.A."/>
            <person name="Kelly R.M."/>
        </authorList>
    </citation>
    <scope>NUCLEOTIDE SEQUENCE [LARGE SCALE GENOMIC DNA]</scope>
    <source>
        <strain evidence="2 3">FC6</strain>
    </source>
</reference>
<dbReference type="OrthoDB" id="8895at2157"/>
<dbReference type="InterPro" id="IPR045509">
    <property type="entry name" value="HD_assoc_2"/>
</dbReference>
<evidence type="ECO:0000313" key="2">
    <source>
        <dbReference type="EMBL" id="QGR19409.1"/>
    </source>
</evidence>
<dbReference type="SUPFAM" id="SSF109604">
    <property type="entry name" value="HD-domain/PDEase-like"/>
    <property type="match status" value="1"/>
</dbReference>
<organism evidence="2 3">
    <name type="scientific">Stygiolobus azoricus</name>
    <dbReference type="NCBI Taxonomy" id="41675"/>
    <lineage>
        <taxon>Archaea</taxon>
        <taxon>Thermoproteota</taxon>
        <taxon>Thermoprotei</taxon>
        <taxon>Sulfolobales</taxon>
        <taxon>Sulfolobaceae</taxon>
        <taxon>Stygiolobus</taxon>
    </lineage>
</organism>
<dbReference type="GO" id="GO:0006203">
    <property type="term" value="P:dGTP catabolic process"/>
    <property type="evidence" value="ECO:0007669"/>
    <property type="project" value="TreeGrafter"/>
</dbReference>
<evidence type="ECO:0000259" key="1">
    <source>
        <dbReference type="SMART" id="SM00471"/>
    </source>
</evidence>
<dbReference type="Pfam" id="PF01966">
    <property type="entry name" value="HD"/>
    <property type="match status" value="1"/>
</dbReference>
<dbReference type="Proteomes" id="UP000423396">
    <property type="component" value="Chromosome"/>
</dbReference>
<dbReference type="InterPro" id="IPR006674">
    <property type="entry name" value="HD_domain"/>
</dbReference>
<protein>
    <submittedName>
        <fullName evidence="2">HD domain-containing protein</fullName>
    </submittedName>
</protein>
<name>A0A650CNK0_9CREN</name>